<dbReference type="Proteomes" id="UP000823775">
    <property type="component" value="Unassembled WGS sequence"/>
</dbReference>
<accession>A0ABS8W1W4</accession>
<keyword evidence="2" id="KW-1185">Reference proteome</keyword>
<comment type="caution">
    <text evidence="1">The sequence shown here is derived from an EMBL/GenBank/DDBJ whole genome shotgun (WGS) entry which is preliminary data.</text>
</comment>
<sequence>MDTPKQACCRVTKILSARAWLPTTNPILHLKQFSAGGVSYLDNTSSSGWLSKIDRIAKRGIQVSQAYELCKSDAIESLDHLLFDCTYSRFFAPATAILGKPKELLKERDAVSPLAFVEERAEKKTSFPQLFLVPASLLVKKGLFDQEDILVGRPTAT</sequence>
<evidence type="ECO:0000313" key="2">
    <source>
        <dbReference type="Proteomes" id="UP000823775"/>
    </source>
</evidence>
<gene>
    <name evidence="1" type="ORF">HAX54_042066</name>
</gene>
<organism evidence="1 2">
    <name type="scientific">Datura stramonium</name>
    <name type="common">Jimsonweed</name>
    <name type="synonym">Common thornapple</name>
    <dbReference type="NCBI Taxonomy" id="4076"/>
    <lineage>
        <taxon>Eukaryota</taxon>
        <taxon>Viridiplantae</taxon>
        <taxon>Streptophyta</taxon>
        <taxon>Embryophyta</taxon>
        <taxon>Tracheophyta</taxon>
        <taxon>Spermatophyta</taxon>
        <taxon>Magnoliopsida</taxon>
        <taxon>eudicotyledons</taxon>
        <taxon>Gunneridae</taxon>
        <taxon>Pentapetalae</taxon>
        <taxon>asterids</taxon>
        <taxon>lamiids</taxon>
        <taxon>Solanales</taxon>
        <taxon>Solanaceae</taxon>
        <taxon>Solanoideae</taxon>
        <taxon>Datureae</taxon>
        <taxon>Datura</taxon>
    </lineage>
</organism>
<protein>
    <submittedName>
        <fullName evidence="1">Uncharacterized protein</fullName>
    </submittedName>
</protein>
<name>A0ABS8W1W4_DATST</name>
<proteinExistence type="predicted"/>
<dbReference type="EMBL" id="JACEIK010006146">
    <property type="protein sequence ID" value="MCE2055150.1"/>
    <property type="molecule type" value="Genomic_DNA"/>
</dbReference>
<evidence type="ECO:0000313" key="1">
    <source>
        <dbReference type="EMBL" id="MCE2055150.1"/>
    </source>
</evidence>
<reference evidence="1 2" key="1">
    <citation type="journal article" date="2021" name="BMC Genomics">
        <title>Datura genome reveals duplications of psychoactive alkaloid biosynthetic genes and high mutation rate following tissue culture.</title>
        <authorList>
            <person name="Rajewski A."/>
            <person name="Carter-House D."/>
            <person name="Stajich J."/>
            <person name="Litt A."/>
        </authorList>
    </citation>
    <scope>NUCLEOTIDE SEQUENCE [LARGE SCALE GENOMIC DNA]</scope>
    <source>
        <strain evidence="1">AR-01</strain>
    </source>
</reference>